<feature type="domain" description="Pectinesterase catalytic" evidence="9">
    <location>
        <begin position="180"/>
        <end position="241"/>
    </location>
</feature>
<evidence type="ECO:0000259" key="9">
    <source>
        <dbReference type="Pfam" id="PF01095"/>
    </source>
</evidence>
<organism evidence="10 11">
    <name type="scientific">Rubus argutus</name>
    <name type="common">Southern blackberry</name>
    <dbReference type="NCBI Taxonomy" id="59490"/>
    <lineage>
        <taxon>Eukaryota</taxon>
        <taxon>Viridiplantae</taxon>
        <taxon>Streptophyta</taxon>
        <taxon>Embryophyta</taxon>
        <taxon>Tracheophyta</taxon>
        <taxon>Spermatophyta</taxon>
        <taxon>Magnoliopsida</taxon>
        <taxon>eudicotyledons</taxon>
        <taxon>Gunneridae</taxon>
        <taxon>Pentapetalae</taxon>
        <taxon>rosids</taxon>
        <taxon>fabids</taxon>
        <taxon>Rosales</taxon>
        <taxon>Rosaceae</taxon>
        <taxon>Rosoideae</taxon>
        <taxon>Rosoideae incertae sedis</taxon>
        <taxon>Rubus</taxon>
    </lineage>
</organism>
<keyword evidence="11" id="KW-1185">Reference proteome</keyword>
<dbReference type="EMBL" id="JBEDUW010000006">
    <property type="protein sequence ID" value="KAK9919979.1"/>
    <property type="molecule type" value="Genomic_DNA"/>
</dbReference>
<dbReference type="SUPFAM" id="SSF51126">
    <property type="entry name" value="Pectin lyase-like"/>
    <property type="match status" value="1"/>
</dbReference>
<dbReference type="PANTHER" id="PTHR31321:SF85">
    <property type="entry name" value="PECTINESTERASE CATALYTIC DOMAIN-CONTAINING PROTEIN"/>
    <property type="match status" value="1"/>
</dbReference>
<dbReference type="InterPro" id="IPR000070">
    <property type="entry name" value="Pectinesterase_cat"/>
</dbReference>
<name>A0AAW1W920_RUBAR</name>
<evidence type="ECO:0000313" key="11">
    <source>
        <dbReference type="Proteomes" id="UP001457282"/>
    </source>
</evidence>
<dbReference type="Gene3D" id="2.160.20.10">
    <property type="entry name" value="Single-stranded right-handed beta-helix, Pectin lyase-like"/>
    <property type="match status" value="2"/>
</dbReference>
<evidence type="ECO:0000256" key="3">
    <source>
        <dbReference type="ARBA" id="ARBA00008891"/>
    </source>
</evidence>
<evidence type="ECO:0000256" key="1">
    <source>
        <dbReference type="ARBA" id="ARBA00004191"/>
    </source>
</evidence>
<dbReference type="GO" id="GO:0030599">
    <property type="term" value="F:pectinesterase activity"/>
    <property type="evidence" value="ECO:0007669"/>
    <property type="project" value="UniProtKB-EC"/>
</dbReference>
<evidence type="ECO:0000313" key="10">
    <source>
        <dbReference type="EMBL" id="KAK9919979.1"/>
    </source>
</evidence>
<evidence type="ECO:0000256" key="4">
    <source>
        <dbReference type="ARBA" id="ARBA00013229"/>
    </source>
</evidence>
<dbReference type="GO" id="GO:0042545">
    <property type="term" value="P:cell wall modification"/>
    <property type="evidence" value="ECO:0007669"/>
    <property type="project" value="InterPro"/>
</dbReference>
<sequence length="267" mass="30091">MQSLVSKILHVFLFIVALDARYSSTAVKSGLPNCVYSTIVVDKNGLGDFTAVQQAIDSIPSHNLVWTRIFINYGDPNGLTTIEYGDAGNVVESPTFKLQEDNFMARYITFKNTYNTLLEVMDFATRKVRWAPAAAVAGDKASFYQCYKLHLGQWTVNVREVPDQFNNIKNRPWGLHYSSGSPCRNHSRVLFAGTYMDDIIAPEGWKLPSWSVGSEDLITFSEEKCSGPGANMSNRVEWEKQLSDQVINLTNTTYFISQEGWMDEQPN</sequence>
<dbReference type="PANTHER" id="PTHR31321">
    <property type="entry name" value="ACYL-COA THIOESTER HYDROLASE YBHC-RELATED"/>
    <property type="match status" value="1"/>
</dbReference>
<evidence type="ECO:0000256" key="5">
    <source>
        <dbReference type="ARBA" id="ARBA00022512"/>
    </source>
</evidence>
<feature type="chain" id="PRO_5043912394" description="pectinesterase" evidence="8">
    <location>
        <begin position="21"/>
        <end position="267"/>
    </location>
</feature>
<comment type="subcellular location">
    <subcellularLocation>
        <location evidence="1">Secreted</location>
        <location evidence="1">Cell wall</location>
    </subcellularLocation>
</comment>
<evidence type="ECO:0000256" key="6">
    <source>
        <dbReference type="ARBA" id="ARBA00022801"/>
    </source>
</evidence>
<accession>A0AAW1W920</accession>
<dbReference type="EC" id="3.1.1.11" evidence="4"/>
<protein>
    <recommendedName>
        <fullName evidence="4">pectinesterase</fullName>
        <ecNumber evidence="4">3.1.1.11</ecNumber>
    </recommendedName>
</protein>
<keyword evidence="5" id="KW-0134">Cell wall</keyword>
<keyword evidence="7" id="KW-0063">Aspartyl esterase</keyword>
<dbReference type="Pfam" id="PF01095">
    <property type="entry name" value="Pectinesterase"/>
    <property type="match status" value="1"/>
</dbReference>
<evidence type="ECO:0000256" key="2">
    <source>
        <dbReference type="ARBA" id="ARBA00005184"/>
    </source>
</evidence>
<dbReference type="InterPro" id="IPR012334">
    <property type="entry name" value="Pectin_lyas_fold"/>
</dbReference>
<evidence type="ECO:0000256" key="7">
    <source>
        <dbReference type="ARBA" id="ARBA00023085"/>
    </source>
</evidence>
<reference evidence="10 11" key="1">
    <citation type="journal article" date="2023" name="G3 (Bethesda)">
        <title>A chromosome-length genome assembly and annotation of blackberry (Rubus argutus, cv. 'Hillquist').</title>
        <authorList>
            <person name="Bruna T."/>
            <person name="Aryal R."/>
            <person name="Dudchenko O."/>
            <person name="Sargent D.J."/>
            <person name="Mead D."/>
            <person name="Buti M."/>
            <person name="Cavallini A."/>
            <person name="Hytonen T."/>
            <person name="Andres J."/>
            <person name="Pham M."/>
            <person name="Weisz D."/>
            <person name="Mascagni F."/>
            <person name="Usai G."/>
            <person name="Natali L."/>
            <person name="Bassil N."/>
            <person name="Fernandez G.E."/>
            <person name="Lomsadze A."/>
            <person name="Armour M."/>
            <person name="Olukolu B."/>
            <person name="Poorten T."/>
            <person name="Britton C."/>
            <person name="Davik J."/>
            <person name="Ashrafi H."/>
            <person name="Aiden E.L."/>
            <person name="Borodovsky M."/>
            <person name="Worthington M."/>
        </authorList>
    </citation>
    <scope>NUCLEOTIDE SEQUENCE [LARGE SCALE GENOMIC DNA]</scope>
    <source>
        <strain evidence="10">PI 553951</strain>
    </source>
</reference>
<dbReference type="GO" id="GO:0045490">
    <property type="term" value="P:pectin catabolic process"/>
    <property type="evidence" value="ECO:0007669"/>
    <property type="project" value="TreeGrafter"/>
</dbReference>
<keyword evidence="8" id="KW-0732">Signal</keyword>
<evidence type="ECO:0000256" key="8">
    <source>
        <dbReference type="SAM" id="SignalP"/>
    </source>
</evidence>
<dbReference type="Proteomes" id="UP001457282">
    <property type="component" value="Unassembled WGS sequence"/>
</dbReference>
<keyword evidence="5" id="KW-0964">Secreted</keyword>
<comment type="similarity">
    <text evidence="3">Belongs to the pectinesterase family.</text>
</comment>
<feature type="signal peptide" evidence="8">
    <location>
        <begin position="1"/>
        <end position="20"/>
    </location>
</feature>
<keyword evidence="6" id="KW-0378">Hydrolase</keyword>
<proteinExistence type="inferred from homology"/>
<comment type="caution">
    <text evidence="10">The sequence shown here is derived from an EMBL/GenBank/DDBJ whole genome shotgun (WGS) entry which is preliminary data.</text>
</comment>
<dbReference type="AlphaFoldDB" id="A0AAW1W920"/>
<comment type="pathway">
    <text evidence="2">Glycan metabolism; pectin degradation; 2-dehydro-3-deoxy-D-gluconate from pectin: step 1/5.</text>
</comment>
<gene>
    <name evidence="10" type="ORF">M0R45_028549</name>
</gene>
<dbReference type="InterPro" id="IPR011050">
    <property type="entry name" value="Pectin_lyase_fold/virulence"/>
</dbReference>